<feature type="region of interest" description="Disordered" evidence="1">
    <location>
        <begin position="1"/>
        <end position="24"/>
    </location>
</feature>
<comment type="caution">
    <text evidence="2">The sequence shown here is derived from an EMBL/GenBank/DDBJ whole genome shotgun (WGS) entry which is preliminary data.</text>
</comment>
<reference evidence="2 3" key="1">
    <citation type="journal article" date="2023" name="Plants (Basel)">
        <title>Bridging the Gap: Combining Genomics and Transcriptomics Approaches to Understand Stylosanthes scabra, an Orphan Legume from the Brazilian Caatinga.</title>
        <authorList>
            <person name="Ferreira-Neto J.R.C."/>
            <person name="da Silva M.D."/>
            <person name="Binneck E."/>
            <person name="de Melo N.F."/>
            <person name="da Silva R.H."/>
            <person name="de Melo A.L.T.M."/>
            <person name="Pandolfi V."/>
            <person name="Bustamante F.O."/>
            <person name="Brasileiro-Vidal A.C."/>
            <person name="Benko-Iseppon A.M."/>
        </authorList>
    </citation>
    <scope>NUCLEOTIDE SEQUENCE [LARGE SCALE GENOMIC DNA]</scope>
    <source>
        <tissue evidence="2">Leaves</tissue>
    </source>
</reference>
<organism evidence="2 3">
    <name type="scientific">Stylosanthes scabra</name>
    <dbReference type="NCBI Taxonomy" id="79078"/>
    <lineage>
        <taxon>Eukaryota</taxon>
        <taxon>Viridiplantae</taxon>
        <taxon>Streptophyta</taxon>
        <taxon>Embryophyta</taxon>
        <taxon>Tracheophyta</taxon>
        <taxon>Spermatophyta</taxon>
        <taxon>Magnoliopsida</taxon>
        <taxon>eudicotyledons</taxon>
        <taxon>Gunneridae</taxon>
        <taxon>Pentapetalae</taxon>
        <taxon>rosids</taxon>
        <taxon>fabids</taxon>
        <taxon>Fabales</taxon>
        <taxon>Fabaceae</taxon>
        <taxon>Papilionoideae</taxon>
        <taxon>50 kb inversion clade</taxon>
        <taxon>dalbergioids sensu lato</taxon>
        <taxon>Dalbergieae</taxon>
        <taxon>Pterocarpus clade</taxon>
        <taxon>Stylosanthes</taxon>
    </lineage>
</organism>
<proteinExistence type="predicted"/>
<protein>
    <submittedName>
        <fullName evidence="2">Uncharacterized protein</fullName>
    </submittedName>
</protein>
<keyword evidence="3" id="KW-1185">Reference proteome</keyword>
<feature type="compositionally biased region" description="Acidic residues" evidence="1">
    <location>
        <begin position="85"/>
        <end position="97"/>
    </location>
</feature>
<evidence type="ECO:0000313" key="2">
    <source>
        <dbReference type="EMBL" id="MED6111250.1"/>
    </source>
</evidence>
<dbReference type="EMBL" id="JASCZI010000354">
    <property type="protein sequence ID" value="MED6111250.1"/>
    <property type="molecule type" value="Genomic_DNA"/>
</dbReference>
<sequence>MLGSATVSLGRDDSGNLIVDGPPITASQPAIQYQLHPEEEVINIFSSSEDKHEPTPNRVFFPLIPKAEKEQPQQEEQPPQHPQEEENPPPDEEQDLEAEGRPTQTQSIVEVIPIYPTQEVIDISSSSDVENEPTPIQVLIPKAEVDLVSSPHKKSITDVLLSMSQEHPTHFEPDDAPSFNLGVHYGTEPHQTQEERLLTTQAIPEIEESDELIREKGDQFQTFQPTQSLNIRNELHDRVAIWATVPLEGNEFENIFKLSGHRFLEAMKYQFMSMRQRTYIDIQVVSIMCHTLNMKENEWFQKQVYCVPPEILNARNSWSQLDGQEEKEST</sequence>
<evidence type="ECO:0000256" key="1">
    <source>
        <dbReference type="SAM" id="MobiDB-lite"/>
    </source>
</evidence>
<accession>A0ABU6QH75</accession>
<feature type="region of interest" description="Disordered" evidence="1">
    <location>
        <begin position="42"/>
        <end position="108"/>
    </location>
</feature>
<dbReference type="Proteomes" id="UP001341840">
    <property type="component" value="Unassembled WGS sequence"/>
</dbReference>
<gene>
    <name evidence="2" type="ORF">PIB30_050858</name>
</gene>
<name>A0ABU6QH75_9FABA</name>
<evidence type="ECO:0000313" key="3">
    <source>
        <dbReference type="Proteomes" id="UP001341840"/>
    </source>
</evidence>